<evidence type="ECO:0000313" key="2">
    <source>
        <dbReference type="Proteomes" id="UP000635245"/>
    </source>
</evidence>
<gene>
    <name evidence="1" type="ORF">JHE00_30875</name>
</gene>
<dbReference type="Pfam" id="PF06475">
    <property type="entry name" value="Glycolipid_bind"/>
    <property type="match status" value="1"/>
</dbReference>
<dbReference type="EMBL" id="JAENJH010000011">
    <property type="protein sequence ID" value="MBK1788754.1"/>
    <property type="molecule type" value="Genomic_DNA"/>
</dbReference>
<dbReference type="AlphaFoldDB" id="A0A934V8J3"/>
<proteinExistence type="predicted"/>
<organism evidence="1 2">
    <name type="scientific">Prauserella cavernicola</name>
    <dbReference type="NCBI Taxonomy" id="2800127"/>
    <lineage>
        <taxon>Bacteria</taxon>
        <taxon>Bacillati</taxon>
        <taxon>Actinomycetota</taxon>
        <taxon>Actinomycetes</taxon>
        <taxon>Pseudonocardiales</taxon>
        <taxon>Pseudonocardiaceae</taxon>
        <taxon>Prauserella</taxon>
    </lineage>
</organism>
<reference evidence="1" key="1">
    <citation type="submission" date="2020-12" db="EMBL/GenBank/DDBJ databases">
        <title>Prauserella sp. ASG 168, a novel actinomycete isolated from cave rock.</title>
        <authorList>
            <person name="Suriyachadkun C."/>
        </authorList>
    </citation>
    <scope>NUCLEOTIDE SEQUENCE</scope>
    <source>
        <strain evidence="1">ASG 168</strain>
    </source>
</reference>
<comment type="caution">
    <text evidence="1">The sequence shown here is derived from an EMBL/GenBank/DDBJ whole genome shotgun (WGS) entry which is preliminary data.</text>
</comment>
<evidence type="ECO:0000313" key="1">
    <source>
        <dbReference type="EMBL" id="MBK1788754.1"/>
    </source>
</evidence>
<keyword evidence="2" id="KW-1185">Reference proteome</keyword>
<dbReference type="Proteomes" id="UP000635245">
    <property type="component" value="Unassembled WGS sequence"/>
</dbReference>
<accession>A0A934V8J3</accession>
<name>A0A934V8J3_9PSEU</name>
<dbReference type="InterPro" id="IPR009467">
    <property type="entry name" value="Glycolipid-bd_prot_put"/>
</dbReference>
<sequence length="193" mass="21098">MAFAAPPASAAWSHELARLGFEVAYFERAGDGYRIRGCTTAVEHEVPWIVGYDITVDGGWRTRRAEVTARWATGARTTVLDADGDGHWRIDDAAAPRLDGCLDVDLESSAMTNTLPVHRLALAAGDRAAAPAAYVRAADLTIERLEQAYRRLDNDGGRQRYDYAARAFEFSCTLLYDESGLVLSYPGIAAREA</sequence>
<protein>
    <submittedName>
        <fullName evidence="1">Glycolipid-binding domain-containing protein</fullName>
    </submittedName>
</protein>
<dbReference type="SUPFAM" id="SSF159275">
    <property type="entry name" value="PA1994-like"/>
    <property type="match status" value="1"/>
</dbReference>
<dbReference type="RefSeq" id="WP_200324985.1">
    <property type="nucleotide sequence ID" value="NZ_JAENJH010000011.1"/>
</dbReference>